<dbReference type="KEGG" id="xla:121393588"/>
<proteinExistence type="predicted"/>
<organism evidence="1 2">
    <name type="scientific">Xenopus laevis</name>
    <name type="common">African clawed frog</name>
    <dbReference type="NCBI Taxonomy" id="8355"/>
    <lineage>
        <taxon>Eukaryota</taxon>
        <taxon>Metazoa</taxon>
        <taxon>Chordata</taxon>
        <taxon>Craniata</taxon>
        <taxon>Vertebrata</taxon>
        <taxon>Euteleostomi</taxon>
        <taxon>Amphibia</taxon>
        <taxon>Batrachia</taxon>
        <taxon>Anura</taxon>
        <taxon>Pipoidea</taxon>
        <taxon>Pipidae</taxon>
        <taxon>Xenopodinae</taxon>
        <taxon>Xenopus</taxon>
        <taxon>Xenopus</taxon>
    </lineage>
</organism>
<evidence type="ECO:0000313" key="2">
    <source>
        <dbReference type="RefSeq" id="XP_041418354.1"/>
    </source>
</evidence>
<protein>
    <submittedName>
        <fullName evidence="2">Uncharacterized protein LOC121393588</fullName>
    </submittedName>
</protein>
<sequence length="406" mass="47251">MSVDQWVQQYMKGLQHRKNISVMPTLLNYFSQQQLEQHLTTGLKKRGMTYLPYLIHYTQTRKSLCFWSFPDVLVTGEVTDEQKRQTVLESFWDDAKSLLTDTFSIYVSKLRTAFPGAAPRFVRTICQRVKTEHKWYPHVLACVALVVLQHQKFYIDYRSIQKIRIAWKPAVEALCIAGLAKVSSGNQPVQMMGFEPSPELMNILAHEHYIAQSLPVTKGTVAVRADLSGMLEELDAVVTSDNEEAEALQEIHPPFTGPWKLIEIHLLEEVTSLPHSTQLEKYHIFTRRMRKNHNRHPRSWVGFKRRIDRTRHQTQNNPVSVVSCWFSSTIHKQYIMDQRFLHGLILNRQPLYPVCRTLAHSGYGNLNECYLYNSSNPNSFYKHRESVMRLIYFCGTCIKCILFNTL</sequence>
<dbReference type="Proteomes" id="UP000186698">
    <property type="component" value="Chromosome 5L"/>
</dbReference>
<accession>A0A8J1KQ51</accession>
<keyword evidence="1" id="KW-1185">Reference proteome</keyword>
<name>A0A8J1KQ51_XENLA</name>
<reference evidence="2" key="1">
    <citation type="submission" date="2025-08" db="UniProtKB">
        <authorList>
            <consortium name="RefSeq"/>
        </authorList>
    </citation>
    <scope>IDENTIFICATION</scope>
    <source>
        <strain evidence="2">J_2021</strain>
        <tissue evidence="2">Erythrocytes</tissue>
    </source>
</reference>
<dbReference type="GeneID" id="121393588"/>
<evidence type="ECO:0000313" key="1">
    <source>
        <dbReference type="Proteomes" id="UP000186698"/>
    </source>
</evidence>
<dbReference type="RefSeq" id="XP_041418354.1">
    <property type="nucleotide sequence ID" value="XM_041562420.1"/>
</dbReference>
<dbReference type="AlphaFoldDB" id="A0A8J1KQ51"/>
<gene>
    <name evidence="2" type="primary">LOC121393588</name>
</gene>